<dbReference type="PROSITE" id="PS51257">
    <property type="entry name" value="PROKAR_LIPOPROTEIN"/>
    <property type="match status" value="1"/>
</dbReference>
<protein>
    <recommendedName>
        <fullName evidence="3">Lipoprotein</fullName>
    </recommendedName>
</protein>
<gene>
    <name evidence="1" type="ORF">J3359_09655</name>
</gene>
<dbReference type="RefSeq" id="WP_208076710.1">
    <property type="nucleotide sequence ID" value="NZ_CP071869.1"/>
</dbReference>
<evidence type="ECO:0000313" key="2">
    <source>
        <dbReference type="Proteomes" id="UP000663920"/>
    </source>
</evidence>
<name>A0A975CKW6_9FLAO</name>
<reference evidence="1 2" key="1">
    <citation type="submission" date="2021-03" db="EMBL/GenBank/DDBJ databases">
        <title>Complete genome of Polaribacter_sp.SM13.</title>
        <authorList>
            <person name="Jeong S.W."/>
            <person name="Bae J.W."/>
        </authorList>
    </citation>
    <scope>NUCLEOTIDE SEQUENCE [LARGE SCALE GENOMIC DNA]</scope>
    <source>
        <strain evidence="1 2">SM13</strain>
    </source>
</reference>
<evidence type="ECO:0000313" key="1">
    <source>
        <dbReference type="EMBL" id="QTE21115.1"/>
    </source>
</evidence>
<organism evidence="1 2">
    <name type="scientific">Polaribacter cellanae</name>
    <dbReference type="NCBI Taxonomy" id="2818493"/>
    <lineage>
        <taxon>Bacteria</taxon>
        <taxon>Pseudomonadati</taxon>
        <taxon>Bacteroidota</taxon>
        <taxon>Flavobacteriia</taxon>
        <taxon>Flavobacteriales</taxon>
        <taxon>Flavobacteriaceae</taxon>
    </lineage>
</organism>
<sequence length="234" mass="26963">MKLNIYILVFGLMVSACTTSEDKTRIISVLEDTTEIDFIAKPDATTIQNYYNFDTNLWQSANFRFGRINSLMHNTRQQVGIPSEQALLGNELERQELVTGFQDDIENILQKSKETKGHKYSSIWLPLVKELKVLQKTANSNTTVYLFSDLQENSRFFSVFRVADLQLLEGEQEKVLALFLEKSKGIQPTDTIEVVVVFQPQTIDQDERFQKLKHLYAQLFSKLGIRIKFVANLN</sequence>
<keyword evidence="2" id="KW-1185">Reference proteome</keyword>
<dbReference type="Proteomes" id="UP000663920">
    <property type="component" value="Chromosome"/>
</dbReference>
<evidence type="ECO:0008006" key="3">
    <source>
        <dbReference type="Google" id="ProtNLM"/>
    </source>
</evidence>
<dbReference type="AlphaFoldDB" id="A0A975CKW6"/>
<dbReference type="EMBL" id="CP071869">
    <property type="protein sequence ID" value="QTE21115.1"/>
    <property type="molecule type" value="Genomic_DNA"/>
</dbReference>
<dbReference type="KEGG" id="pcea:J3359_09655"/>
<accession>A0A975CKW6</accession>
<proteinExistence type="predicted"/>